<feature type="chain" id="PRO_5004163312" description="Chemotaxis protein MotC" evidence="1">
    <location>
        <begin position="20"/>
        <end position="338"/>
    </location>
</feature>
<name>Q01VR0_SOLUE</name>
<reference evidence="2" key="1">
    <citation type="submission" date="2006-10" db="EMBL/GenBank/DDBJ databases">
        <title>Complete sequence of Solibacter usitatus Ellin6076.</title>
        <authorList>
            <consortium name="US DOE Joint Genome Institute"/>
            <person name="Copeland A."/>
            <person name="Lucas S."/>
            <person name="Lapidus A."/>
            <person name="Barry K."/>
            <person name="Detter J.C."/>
            <person name="Glavina del Rio T."/>
            <person name="Hammon N."/>
            <person name="Israni S."/>
            <person name="Dalin E."/>
            <person name="Tice H."/>
            <person name="Pitluck S."/>
            <person name="Thompson L.S."/>
            <person name="Brettin T."/>
            <person name="Bruce D."/>
            <person name="Han C."/>
            <person name="Tapia R."/>
            <person name="Gilna P."/>
            <person name="Schmutz J."/>
            <person name="Larimer F."/>
            <person name="Land M."/>
            <person name="Hauser L."/>
            <person name="Kyrpides N."/>
            <person name="Mikhailova N."/>
            <person name="Janssen P.H."/>
            <person name="Kuske C.R."/>
            <person name="Richardson P."/>
        </authorList>
    </citation>
    <scope>NUCLEOTIDE SEQUENCE</scope>
    <source>
        <strain evidence="2">Ellin6076</strain>
    </source>
</reference>
<keyword evidence="1" id="KW-0732">Signal</keyword>
<dbReference type="EMBL" id="CP000473">
    <property type="protein sequence ID" value="ABJ86255.1"/>
    <property type="molecule type" value="Genomic_DNA"/>
</dbReference>
<proteinExistence type="predicted"/>
<dbReference type="STRING" id="234267.Acid_5305"/>
<evidence type="ECO:0000256" key="1">
    <source>
        <dbReference type="SAM" id="SignalP"/>
    </source>
</evidence>
<evidence type="ECO:0000313" key="2">
    <source>
        <dbReference type="EMBL" id="ABJ86255.1"/>
    </source>
</evidence>
<dbReference type="InParanoid" id="Q01VR0"/>
<protein>
    <recommendedName>
        <fullName evidence="3">Chemotaxis protein MotC</fullName>
    </recommendedName>
</protein>
<feature type="signal peptide" evidence="1">
    <location>
        <begin position="1"/>
        <end position="19"/>
    </location>
</feature>
<evidence type="ECO:0008006" key="3">
    <source>
        <dbReference type="Google" id="ProtNLM"/>
    </source>
</evidence>
<dbReference type="HOGENOM" id="CLU_821112_0_0_0"/>
<sequence precursor="true">MRGLTLIVLSLSIALSAHAQAEIQARIDSLRQSLKDRPITAAEFPNIGSNIEATLKSAADALQAGSPYLSLEKLAQGFDLLYGARAYAEKSASVKSLAEFDAEWRKTESTLALPAANWSRAPAALRAISEAAGVRATPLLEGARGFAAATKPADGIFYLGEAQGEAEFARFCAGLNLDRKGRAIALRSLLPEILALQEKTNAAFQPPRSIDQHPRFIALNSTLKLARELDAAKLYAGAMYQYLEAVRHFGMLDAAPVAPSIVALRRKLEASKDDDSIALIFLQRAAAQATGTEDERKSAGIIAASVIPAYLAARKPAAGLPRAPAKTVEITLVRWPYT</sequence>
<gene>
    <name evidence="2" type="ordered locus">Acid_5305</name>
</gene>
<organism evidence="2">
    <name type="scientific">Solibacter usitatus (strain Ellin6076)</name>
    <dbReference type="NCBI Taxonomy" id="234267"/>
    <lineage>
        <taxon>Bacteria</taxon>
        <taxon>Pseudomonadati</taxon>
        <taxon>Acidobacteriota</taxon>
        <taxon>Terriglobia</taxon>
        <taxon>Bryobacterales</taxon>
        <taxon>Solibacteraceae</taxon>
        <taxon>Candidatus Solibacter</taxon>
    </lineage>
</organism>
<dbReference type="KEGG" id="sus:Acid_5305"/>
<accession>Q01VR0</accession>
<dbReference type="AlphaFoldDB" id="Q01VR0"/>